<proteinExistence type="predicted"/>
<accession>A0A4Z2GWS3</accession>
<gene>
    <name evidence="1" type="ORF">EYF80_031790</name>
</gene>
<reference evidence="1 2" key="1">
    <citation type="submission" date="2019-03" db="EMBL/GenBank/DDBJ databases">
        <title>First draft genome of Liparis tanakae, snailfish: a comprehensive survey of snailfish specific genes.</title>
        <authorList>
            <person name="Kim W."/>
            <person name="Song I."/>
            <person name="Jeong J.-H."/>
            <person name="Kim D."/>
            <person name="Kim S."/>
            <person name="Ryu S."/>
            <person name="Song J.Y."/>
            <person name="Lee S.K."/>
        </authorList>
    </citation>
    <scope>NUCLEOTIDE SEQUENCE [LARGE SCALE GENOMIC DNA]</scope>
    <source>
        <tissue evidence="1">Muscle</tissue>
    </source>
</reference>
<evidence type="ECO:0000313" key="1">
    <source>
        <dbReference type="EMBL" id="TNN57966.1"/>
    </source>
</evidence>
<evidence type="ECO:0000313" key="2">
    <source>
        <dbReference type="Proteomes" id="UP000314294"/>
    </source>
</evidence>
<dbReference type="EMBL" id="SRLO01000392">
    <property type="protein sequence ID" value="TNN57966.1"/>
    <property type="molecule type" value="Genomic_DNA"/>
</dbReference>
<keyword evidence="2" id="KW-1185">Reference proteome</keyword>
<dbReference type="Proteomes" id="UP000314294">
    <property type="component" value="Unassembled WGS sequence"/>
</dbReference>
<name>A0A4Z2GWS3_9TELE</name>
<dbReference type="AlphaFoldDB" id="A0A4Z2GWS3"/>
<sequence>MTTLRRFGASGFSPLEQQLDEAAGGGEGPVGAEEDSDVVGLLVLGVQQVGHEALQGGGLQPAHLHRVVLHEAEGRRQLLRVGARRDGLPAQRDSEHGAVLLLLPPLLHWILQEREKQGNHGAAAVLRLLGGAMSLPFYEDKRNRGATESWIVFARLTQSDSGWTSLRLRGGAWVQRAGLTRKRWAWPTLRTNEDTGTYKNHSVTLAANLESPVNLGCGRKPENLENSEGTQGGAMMTHHVQQLCSQNTDFYMTCRNYKNEDNLRALSTEEVEFHDIHRQIEMQQHMVVPPVGWYRDGTALLEAACKEQMCFFFPLTSYCPSASSSWKPVSHTPGSVCMWTSPHHSSFFILPTRLRRPRDSPPSPPPNTGIVLIFRRVRHARRPTHTHDSSEFSHAGRLACGGSVEAFRRGLLLGPGVDDQLGLTLQSLTRYHRGGEVLPLELPVQQPQPQLTLGHQLQHKLIRVRRHLGPRVLALEGTRRRRTHGHCDVLKFVREVLHSGPDGPEGFDQPLQALSASITPPLLSLQEQLTLLQHLLNCRQL</sequence>
<organism evidence="1 2">
    <name type="scientific">Liparis tanakae</name>
    <name type="common">Tanaka's snailfish</name>
    <dbReference type="NCBI Taxonomy" id="230148"/>
    <lineage>
        <taxon>Eukaryota</taxon>
        <taxon>Metazoa</taxon>
        <taxon>Chordata</taxon>
        <taxon>Craniata</taxon>
        <taxon>Vertebrata</taxon>
        <taxon>Euteleostomi</taxon>
        <taxon>Actinopterygii</taxon>
        <taxon>Neopterygii</taxon>
        <taxon>Teleostei</taxon>
        <taxon>Neoteleostei</taxon>
        <taxon>Acanthomorphata</taxon>
        <taxon>Eupercaria</taxon>
        <taxon>Perciformes</taxon>
        <taxon>Cottioidei</taxon>
        <taxon>Cottales</taxon>
        <taxon>Liparidae</taxon>
        <taxon>Liparis</taxon>
    </lineage>
</organism>
<protein>
    <submittedName>
        <fullName evidence="1">Uncharacterized protein</fullName>
    </submittedName>
</protein>
<comment type="caution">
    <text evidence="1">The sequence shown here is derived from an EMBL/GenBank/DDBJ whole genome shotgun (WGS) entry which is preliminary data.</text>
</comment>